<dbReference type="RefSeq" id="WP_038067309.1">
    <property type="nucleotide sequence ID" value="NZ_JPSL02000040.1"/>
</dbReference>
<sequence>MYPEWRKTRKVELHLAWLVQGPKGYELLFKINPYSLYPDEKTALEALRRHLERPLDQDPKVGQNKAPTGLLPEEKARLLAEVEAQRRGFVPVGRYALLAELYEVEEAPLFQAPFRERRSPLWSLQGLVCRLVHTPWGEEEHRVLAEGVLEVEETGLRLGEVKLPLSPETPVEGVAFEEAWWSDRSGHYYVYRLEVTDGSTQGV</sequence>
<dbReference type="OrthoDB" id="31433at2"/>
<dbReference type="EMBL" id="JPSL02000040">
    <property type="protein sequence ID" value="KGQ20995.2"/>
    <property type="molecule type" value="Genomic_DNA"/>
</dbReference>
<comment type="caution">
    <text evidence="1">The sequence shown here is derived from an EMBL/GenBank/DDBJ whole genome shotgun (WGS) entry which is preliminary data.</text>
</comment>
<gene>
    <name evidence="1" type="ORF">THFILI_09945</name>
</gene>
<name>A0A0A2WRR1_THEFI</name>
<organism evidence="1 2">
    <name type="scientific">Thermus filiformis</name>
    <dbReference type="NCBI Taxonomy" id="276"/>
    <lineage>
        <taxon>Bacteria</taxon>
        <taxon>Thermotogati</taxon>
        <taxon>Deinococcota</taxon>
        <taxon>Deinococci</taxon>
        <taxon>Thermales</taxon>
        <taxon>Thermaceae</taxon>
        <taxon>Thermus</taxon>
    </lineage>
</organism>
<keyword evidence="2" id="KW-1185">Reference proteome</keyword>
<dbReference type="AlphaFoldDB" id="A0A0A2WRR1"/>
<dbReference type="Proteomes" id="UP000030364">
    <property type="component" value="Unassembled WGS sequence"/>
</dbReference>
<reference evidence="1 2" key="1">
    <citation type="journal article" date="2015" name="Genome Announc.">
        <title>Draft Genome Sequence of the Thermophile Thermus filiformis ATCC 43280, Producer of Carotenoid-(Di)glucoside-Branched Fatty Acid (Di)esters and Source of Hyperthermostable Enzymes of Biotechnological Interest.</title>
        <authorList>
            <person name="Mandelli F."/>
            <person name="Oliveira Ramires B."/>
            <person name="Couger M.B."/>
            <person name="Paixao D.A."/>
            <person name="Camilo C.M."/>
            <person name="Polikarpov I."/>
            <person name="Prade R."/>
            <person name="Riano-Pachon D.M."/>
            <person name="Squina F.M."/>
        </authorList>
    </citation>
    <scope>NUCLEOTIDE SEQUENCE [LARGE SCALE GENOMIC DNA]</scope>
    <source>
        <strain evidence="1 2">ATCC 43280</strain>
    </source>
</reference>
<evidence type="ECO:0000313" key="1">
    <source>
        <dbReference type="EMBL" id="KGQ20995.2"/>
    </source>
</evidence>
<proteinExistence type="predicted"/>
<protein>
    <submittedName>
        <fullName evidence="1">Uncharacterized protein</fullName>
    </submittedName>
</protein>
<accession>A0A0A2WRR1</accession>
<evidence type="ECO:0000313" key="2">
    <source>
        <dbReference type="Proteomes" id="UP000030364"/>
    </source>
</evidence>